<accession>A0A160TG41</accession>
<dbReference type="GO" id="GO:0016020">
    <property type="term" value="C:membrane"/>
    <property type="evidence" value="ECO:0007669"/>
    <property type="project" value="TreeGrafter"/>
</dbReference>
<gene>
    <name evidence="2" type="ORF">MGWOODY_Tha2762</name>
</gene>
<sequence>MESSDLNPNIWRGQQQWFHWQDIKVNYHQAGSGPDVLLLHGISGNSWDWHSLWPLLTQQYRVTALDFVGCGDSDKPFPYDYNIHTQCELLTDLLTHLNIEDIHIVGHDYGALLALSLAQECAAINTMTLIAPRLPPSLARWPLLERLLATPIGPALIPFINEKRFMHYMQRQTGPYSRLSTQFLRDTWQLLRVHDGLRALPELLHCRYYETDWLSNRPILLIDGEYDRMAVKALPAGLSNVTHLQLSTGRFPHLEDPQNLLDLILHFLRSHSSKSITSILDDQDQSE</sequence>
<dbReference type="GO" id="GO:0046464">
    <property type="term" value="P:acylglycerol catabolic process"/>
    <property type="evidence" value="ECO:0007669"/>
    <property type="project" value="TreeGrafter"/>
</dbReference>
<name>A0A160TG41_9ZZZZ</name>
<dbReference type="Pfam" id="PF00561">
    <property type="entry name" value="Abhydrolase_1"/>
    <property type="match status" value="1"/>
</dbReference>
<dbReference type="PANTHER" id="PTHR43798:SF33">
    <property type="entry name" value="HYDROLASE, PUTATIVE (AFU_ORTHOLOGUE AFUA_2G14860)-RELATED"/>
    <property type="match status" value="1"/>
</dbReference>
<dbReference type="PANTHER" id="PTHR43798">
    <property type="entry name" value="MONOACYLGLYCEROL LIPASE"/>
    <property type="match status" value="1"/>
</dbReference>
<feature type="domain" description="AB hydrolase-1" evidence="1">
    <location>
        <begin position="36"/>
        <end position="135"/>
    </location>
</feature>
<evidence type="ECO:0000313" key="2">
    <source>
        <dbReference type="EMBL" id="CUS42888.1"/>
    </source>
</evidence>
<dbReference type="InterPro" id="IPR000073">
    <property type="entry name" value="AB_hydrolase_1"/>
</dbReference>
<dbReference type="SUPFAM" id="SSF53474">
    <property type="entry name" value="alpha/beta-Hydrolases"/>
    <property type="match status" value="1"/>
</dbReference>
<proteinExistence type="predicted"/>
<dbReference type="Gene3D" id="3.40.50.1820">
    <property type="entry name" value="alpha/beta hydrolase"/>
    <property type="match status" value="1"/>
</dbReference>
<protein>
    <submittedName>
        <fullName evidence="2">Putative hydrolase</fullName>
    </submittedName>
</protein>
<dbReference type="InterPro" id="IPR050266">
    <property type="entry name" value="AB_hydrolase_sf"/>
</dbReference>
<dbReference type="EMBL" id="CZQC01000072">
    <property type="protein sequence ID" value="CUS42888.1"/>
    <property type="molecule type" value="Genomic_DNA"/>
</dbReference>
<dbReference type="GO" id="GO:0047372">
    <property type="term" value="F:monoacylglycerol lipase activity"/>
    <property type="evidence" value="ECO:0007669"/>
    <property type="project" value="TreeGrafter"/>
</dbReference>
<keyword evidence="2" id="KW-0378">Hydrolase</keyword>
<dbReference type="AlphaFoldDB" id="A0A160TG41"/>
<reference evidence="2" key="1">
    <citation type="submission" date="2015-10" db="EMBL/GenBank/DDBJ databases">
        <authorList>
            <person name="Gilbert D.G."/>
        </authorList>
    </citation>
    <scope>NUCLEOTIDE SEQUENCE</scope>
</reference>
<evidence type="ECO:0000259" key="1">
    <source>
        <dbReference type="Pfam" id="PF00561"/>
    </source>
</evidence>
<organism evidence="2">
    <name type="scientific">hydrothermal vent metagenome</name>
    <dbReference type="NCBI Taxonomy" id="652676"/>
    <lineage>
        <taxon>unclassified sequences</taxon>
        <taxon>metagenomes</taxon>
        <taxon>ecological metagenomes</taxon>
    </lineage>
</organism>
<dbReference type="InterPro" id="IPR029058">
    <property type="entry name" value="AB_hydrolase_fold"/>
</dbReference>